<organism evidence="3 4">
    <name type="scientific">Paenibacillus solisilvae</name>
    <dbReference type="NCBI Taxonomy" id="2486751"/>
    <lineage>
        <taxon>Bacteria</taxon>
        <taxon>Bacillati</taxon>
        <taxon>Bacillota</taxon>
        <taxon>Bacilli</taxon>
        <taxon>Bacillales</taxon>
        <taxon>Paenibacillaceae</taxon>
        <taxon>Paenibacillus</taxon>
    </lineage>
</organism>
<feature type="domain" description="VWFA" evidence="2">
    <location>
        <begin position="44"/>
        <end position="216"/>
    </location>
</feature>
<evidence type="ECO:0000313" key="3">
    <source>
        <dbReference type="EMBL" id="MFC5648605.1"/>
    </source>
</evidence>
<dbReference type="RefSeq" id="WP_379187072.1">
    <property type="nucleotide sequence ID" value="NZ_JBHSOW010000018.1"/>
</dbReference>
<dbReference type="PANTHER" id="PTHR10579">
    <property type="entry name" value="CALCIUM-ACTIVATED CHLORIDE CHANNEL REGULATOR"/>
    <property type="match status" value="1"/>
</dbReference>
<accession>A0ABW0VSQ3</accession>
<dbReference type="Pfam" id="PF00092">
    <property type="entry name" value="VWA"/>
    <property type="match status" value="1"/>
</dbReference>
<gene>
    <name evidence="3" type="ORF">ACFPYJ_05585</name>
</gene>
<dbReference type="Proteomes" id="UP001596047">
    <property type="component" value="Unassembled WGS sequence"/>
</dbReference>
<dbReference type="PROSITE" id="PS50234">
    <property type="entry name" value="VWFA"/>
    <property type="match status" value="1"/>
</dbReference>
<evidence type="ECO:0000256" key="1">
    <source>
        <dbReference type="SAM" id="MobiDB-lite"/>
    </source>
</evidence>
<sequence length="418" mass="46027">MAETVTIAHRWSRRYFPSGGAEKVYLLVEVRGTADIRSDRAPVNIGLVLDRSGSMSGKPLDYSRKACQYVTEQMGQNDLLSMVVFDDEIETVFAPEKVTHKDLMKHKIAAIEAGGTTNLSGGLVQGAQLVVSSIQEGMVNRVLLLSDGHANEGITNRGKLARIAKEYRSMGVGISTLGVGSGFDEELMEAIAEGGGGNFYYIEKPVDIPDIFAKELQGVLSVLAQNMRMRLTPSESVAITNLFGYQPTVMDGSRSFNLGDIYDQEVKSILIELTINPLTVGIHHILQLELDYVDVTDGIKPYSVVMALSAEFTNHLELLDLPMDAVVEKQVKITETALAIEKAIEAFDNGSTDAGKMMLRAQADELLRMAVVTDDAQLRAESLMLYERLESFGQDSITPQDRKALHSQKYRTMKRKNN</sequence>
<protein>
    <submittedName>
        <fullName evidence="3">VWA domain-containing protein</fullName>
    </submittedName>
</protein>
<dbReference type="PANTHER" id="PTHR10579:SF43">
    <property type="entry name" value="ZINC FINGER (C3HC4-TYPE RING FINGER) FAMILY PROTEIN"/>
    <property type="match status" value="1"/>
</dbReference>
<dbReference type="SUPFAM" id="SSF53300">
    <property type="entry name" value="vWA-like"/>
    <property type="match status" value="1"/>
</dbReference>
<feature type="region of interest" description="Disordered" evidence="1">
    <location>
        <begin position="397"/>
        <end position="418"/>
    </location>
</feature>
<evidence type="ECO:0000259" key="2">
    <source>
        <dbReference type="PROSITE" id="PS50234"/>
    </source>
</evidence>
<dbReference type="SMART" id="SM00327">
    <property type="entry name" value="VWA"/>
    <property type="match status" value="1"/>
</dbReference>
<keyword evidence="4" id="KW-1185">Reference proteome</keyword>
<feature type="compositionally biased region" description="Basic residues" evidence="1">
    <location>
        <begin position="405"/>
        <end position="418"/>
    </location>
</feature>
<dbReference type="EMBL" id="JBHSOW010000018">
    <property type="protein sequence ID" value="MFC5648605.1"/>
    <property type="molecule type" value="Genomic_DNA"/>
</dbReference>
<evidence type="ECO:0000313" key="4">
    <source>
        <dbReference type="Proteomes" id="UP001596047"/>
    </source>
</evidence>
<comment type="caution">
    <text evidence="3">The sequence shown here is derived from an EMBL/GenBank/DDBJ whole genome shotgun (WGS) entry which is preliminary data.</text>
</comment>
<dbReference type="InterPro" id="IPR002035">
    <property type="entry name" value="VWF_A"/>
</dbReference>
<name>A0ABW0VSQ3_9BACL</name>
<dbReference type="Gene3D" id="3.40.50.410">
    <property type="entry name" value="von Willebrand factor, type A domain"/>
    <property type="match status" value="1"/>
</dbReference>
<dbReference type="InterPro" id="IPR051266">
    <property type="entry name" value="CLCR"/>
</dbReference>
<reference evidence="4" key="1">
    <citation type="journal article" date="2019" name="Int. J. Syst. Evol. Microbiol.">
        <title>The Global Catalogue of Microorganisms (GCM) 10K type strain sequencing project: providing services to taxonomists for standard genome sequencing and annotation.</title>
        <authorList>
            <consortium name="The Broad Institute Genomics Platform"/>
            <consortium name="The Broad Institute Genome Sequencing Center for Infectious Disease"/>
            <person name="Wu L."/>
            <person name="Ma J."/>
        </authorList>
    </citation>
    <scope>NUCLEOTIDE SEQUENCE [LARGE SCALE GENOMIC DNA]</scope>
    <source>
        <strain evidence="4">CGMCC 1.3240</strain>
    </source>
</reference>
<dbReference type="InterPro" id="IPR036465">
    <property type="entry name" value="vWFA_dom_sf"/>
</dbReference>
<proteinExistence type="predicted"/>